<keyword evidence="3" id="KW-1185">Reference proteome</keyword>
<dbReference type="Proteomes" id="UP000326837">
    <property type="component" value="Chromosome"/>
</dbReference>
<dbReference type="KEGG" id="lpav:PLANPX_1871"/>
<evidence type="ECO:0000256" key="1">
    <source>
        <dbReference type="SAM" id="MobiDB-lite"/>
    </source>
</evidence>
<dbReference type="AlphaFoldDB" id="A0A5K7XH24"/>
<accession>A0A5K7XH24</accession>
<evidence type="ECO:0000313" key="3">
    <source>
        <dbReference type="Proteomes" id="UP000326837"/>
    </source>
</evidence>
<name>A0A5K7XH24_9BACT</name>
<feature type="region of interest" description="Disordered" evidence="1">
    <location>
        <begin position="47"/>
        <end position="83"/>
    </location>
</feature>
<reference evidence="3" key="1">
    <citation type="submission" date="2019-10" db="EMBL/GenBank/DDBJ databases">
        <title>Lacipirellula parvula gen. nov., sp. nov., representing a lineage of planctomycetes widespread in freshwater anoxic habitats, and description of the family Lacipirellulaceae.</title>
        <authorList>
            <person name="Dedysh S.N."/>
            <person name="Kulichevskaya I.S."/>
            <person name="Beletsky A.V."/>
            <person name="Rakitin A.L."/>
            <person name="Mardanov A.V."/>
            <person name="Ivanova A.A."/>
            <person name="Saltykova V.X."/>
            <person name="Rijpstra W.I.C."/>
            <person name="Sinninghe Damste J.S."/>
            <person name="Ravin N.V."/>
        </authorList>
    </citation>
    <scope>NUCLEOTIDE SEQUENCE [LARGE SCALE GENOMIC DNA]</scope>
    <source>
        <strain evidence="3">PX69</strain>
    </source>
</reference>
<gene>
    <name evidence="2" type="ORF">PLANPX_1871</name>
</gene>
<organism evidence="2 3">
    <name type="scientific">Lacipirellula parvula</name>
    <dbReference type="NCBI Taxonomy" id="2650471"/>
    <lineage>
        <taxon>Bacteria</taxon>
        <taxon>Pseudomonadati</taxon>
        <taxon>Planctomycetota</taxon>
        <taxon>Planctomycetia</taxon>
        <taxon>Pirellulales</taxon>
        <taxon>Lacipirellulaceae</taxon>
        <taxon>Lacipirellula</taxon>
    </lineage>
</organism>
<sequence>MYRSVPSIVCFGDDVEFTPAQQEKLNSLLAEDKRGLRSQLANTERQLAELSESKSLTEAEREQLRESLEETRRQLRSKEENEAIEKKKLQKELTTLRKRADEAEAKQRESTIAVALSEAAVAGGAFNPSILSQVLRERTTLTPEGNVVVEVAGKDEDGNDIVERVSPIDAVKRMKAQPDRWGGLFADFVASKAALPTNKNGKVDVTTISTDEFMRLWKTNRSKLDL</sequence>
<feature type="compositionally biased region" description="Basic and acidic residues" evidence="1">
    <location>
        <begin position="51"/>
        <end position="83"/>
    </location>
</feature>
<protein>
    <submittedName>
        <fullName evidence="2">Uncharacterized protein</fullName>
    </submittedName>
</protein>
<proteinExistence type="predicted"/>
<dbReference type="EMBL" id="AP021861">
    <property type="protein sequence ID" value="BBO32259.1"/>
    <property type="molecule type" value="Genomic_DNA"/>
</dbReference>
<evidence type="ECO:0000313" key="2">
    <source>
        <dbReference type="EMBL" id="BBO32259.1"/>
    </source>
</evidence>